<sequence length="313" mass="34563">MFTYVVRRILQSIPILFVVLTLVFVVVRVLPGDPAVAALGDYASKEAVEALREKMGLNAPLWLQYIRFLGSLARGDLGISAITGYPVAQQVVKVLPHTLELTFCAIVFGYLLGIPLGISSAVKRNTFVDYFNRVFSLLGLSVPAFYLGILLILLFCIQFPLFPVVGAGDFSRPVENLRHLFLPGLTLGLLMTAYVTRMTRSSILDTIREDFVRTAYAKGVAERVVLYKHVLRNAMIPIVTLGGLYAVVLIGSSVMVEIVFSRPGLGKLMVGAIKQRDYTTLQSVMVIYAVIVVMINLAIDLIYGLIDPRIKYD</sequence>
<reference evidence="10" key="1">
    <citation type="submission" date="2016-11" db="EMBL/GenBank/DDBJ databases">
        <authorList>
            <person name="Varghese N."/>
            <person name="Submissions S."/>
        </authorList>
    </citation>
    <scope>NUCLEOTIDE SEQUENCE [LARGE SCALE GENOMIC DNA]</scope>
    <source>
        <strain evidence="10">DSM 9756</strain>
    </source>
</reference>
<keyword evidence="6 7" id="KW-0472">Membrane</keyword>
<organism evidence="9 10">
    <name type="scientific">Desulfacinum infernum DSM 9756</name>
    <dbReference type="NCBI Taxonomy" id="1121391"/>
    <lineage>
        <taxon>Bacteria</taxon>
        <taxon>Pseudomonadati</taxon>
        <taxon>Thermodesulfobacteriota</taxon>
        <taxon>Syntrophobacteria</taxon>
        <taxon>Syntrophobacterales</taxon>
        <taxon>Syntrophobacteraceae</taxon>
        <taxon>Desulfacinum</taxon>
    </lineage>
</organism>
<feature type="transmembrane region" description="Helical" evidence="7">
    <location>
        <begin position="280"/>
        <end position="306"/>
    </location>
</feature>
<dbReference type="SUPFAM" id="SSF161098">
    <property type="entry name" value="MetI-like"/>
    <property type="match status" value="1"/>
</dbReference>
<feature type="domain" description="ABC transmembrane type-1" evidence="8">
    <location>
        <begin position="95"/>
        <end position="303"/>
    </location>
</feature>
<gene>
    <name evidence="9" type="ORF">SAMN02745206_03370</name>
</gene>
<keyword evidence="4 7" id="KW-0812">Transmembrane</keyword>
<keyword evidence="2 7" id="KW-0813">Transport</keyword>
<dbReference type="OrthoDB" id="9778910at2"/>
<dbReference type="CDD" id="cd06261">
    <property type="entry name" value="TM_PBP2"/>
    <property type="match status" value="1"/>
</dbReference>
<dbReference type="PANTHER" id="PTHR43163:SF6">
    <property type="entry name" value="DIPEPTIDE TRANSPORT SYSTEM PERMEASE PROTEIN DPPB-RELATED"/>
    <property type="match status" value="1"/>
</dbReference>
<keyword evidence="10" id="KW-1185">Reference proteome</keyword>
<dbReference type="PROSITE" id="PS50928">
    <property type="entry name" value="ABC_TM1"/>
    <property type="match status" value="1"/>
</dbReference>
<proteinExistence type="inferred from homology"/>
<dbReference type="InterPro" id="IPR035906">
    <property type="entry name" value="MetI-like_sf"/>
</dbReference>
<evidence type="ECO:0000256" key="5">
    <source>
        <dbReference type="ARBA" id="ARBA00022989"/>
    </source>
</evidence>
<dbReference type="AlphaFoldDB" id="A0A1M5HIE0"/>
<protein>
    <submittedName>
        <fullName evidence="9">Peptide/nickel transport system permease protein</fullName>
    </submittedName>
</protein>
<dbReference type="InterPro" id="IPR045621">
    <property type="entry name" value="BPD_transp_1_N"/>
</dbReference>
<evidence type="ECO:0000256" key="6">
    <source>
        <dbReference type="ARBA" id="ARBA00023136"/>
    </source>
</evidence>
<name>A0A1M5HIE0_9BACT</name>
<dbReference type="Proteomes" id="UP000184076">
    <property type="component" value="Unassembled WGS sequence"/>
</dbReference>
<evidence type="ECO:0000313" key="9">
    <source>
        <dbReference type="EMBL" id="SHG15658.1"/>
    </source>
</evidence>
<dbReference type="GO" id="GO:0005886">
    <property type="term" value="C:plasma membrane"/>
    <property type="evidence" value="ECO:0007669"/>
    <property type="project" value="UniProtKB-SubCell"/>
</dbReference>
<evidence type="ECO:0000256" key="4">
    <source>
        <dbReference type="ARBA" id="ARBA00022692"/>
    </source>
</evidence>
<evidence type="ECO:0000256" key="7">
    <source>
        <dbReference type="RuleBase" id="RU363032"/>
    </source>
</evidence>
<evidence type="ECO:0000313" key="10">
    <source>
        <dbReference type="Proteomes" id="UP000184076"/>
    </source>
</evidence>
<feature type="transmembrane region" description="Helical" evidence="7">
    <location>
        <begin position="238"/>
        <end position="260"/>
    </location>
</feature>
<dbReference type="EMBL" id="FQVB01000045">
    <property type="protein sequence ID" value="SHG15658.1"/>
    <property type="molecule type" value="Genomic_DNA"/>
</dbReference>
<keyword evidence="5 7" id="KW-1133">Transmembrane helix</keyword>
<keyword evidence="3" id="KW-1003">Cell membrane</keyword>
<dbReference type="STRING" id="1121391.SAMN02745206_03370"/>
<dbReference type="RefSeq" id="WP_073041583.1">
    <property type="nucleotide sequence ID" value="NZ_FQVB01000045.1"/>
</dbReference>
<feature type="transmembrane region" description="Helical" evidence="7">
    <location>
        <begin position="180"/>
        <end position="196"/>
    </location>
</feature>
<dbReference type="InterPro" id="IPR000515">
    <property type="entry name" value="MetI-like"/>
</dbReference>
<feature type="transmembrane region" description="Helical" evidence="7">
    <location>
        <begin position="134"/>
        <end position="160"/>
    </location>
</feature>
<evidence type="ECO:0000256" key="2">
    <source>
        <dbReference type="ARBA" id="ARBA00022448"/>
    </source>
</evidence>
<accession>A0A1M5HIE0</accession>
<evidence type="ECO:0000259" key="8">
    <source>
        <dbReference type="PROSITE" id="PS50928"/>
    </source>
</evidence>
<dbReference type="Pfam" id="PF19300">
    <property type="entry name" value="BPD_transp_1_N"/>
    <property type="match status" value="1"/>
</dbReference>
<comment type="subcellular location">
    <subcellularLocation>
        <location evidence="1 7">Cell membrane</location>
        <topology evidence="1 7">Multi-pass membrane protein</topology>
    </subcellularLocation>
</comment>
<feature type="transmembrane region" description="Helical" evidence="7">
    <location>
        <begin position="99"/>
        <end position="122"/>
    </location>
</feature>
<evidence type="ECO:0000256" key="1">
    <source>
        <dbReference type="ARBA" id="ARBA00004651"/>
    </source>
</evidence>
<evidence type="ECO:0000256" key="3">
    <source>
        <dbReference type="ARBA" id="ARBA00022475"/>
    </source>
</evidence>
<dbReference type="Gene3D" id="1.10.3720.10">
    <property type="entry name" value="MetI-like"/>
    <property type="match status" value="1"/>
</dbReference>
<dbReference type="GO" id="GO:0055085">
    <property type="term" value="P:transmembrane transport"/>
    <property type="evidence" value="ECO:0007669"/>
    <property type="project" value="InterPro"/>
</dbReference>
<feature type="transmembrane region" description="Helical" evidence="7">
    <location>
        <begin position="12"/>
        <end position="30"/>
    </location>
</feature>
<dbReference type="Pfam" id="PF00528">
    <property type="entry name" value="BPD_transp_1"/>
    <property type="match status" value="1"/>
</dbReference>
<dbReference type="PANTHER" id="PTHR43163">
    <property type="entry name" value="DIPEPTIDE TRANSPORT SYSTEM PERMEASE PROTEIN DPPB-RELATED"/>
    <property type="match status" value="1"/>
</dbReference>
<comment type="similarity">
    <text evidence="7">Belongs to the binding-protein-dependent transport system permease family.</text>
</comment>